<dbReference type="Proteomes" id="UP000762676">
    <property type="component" value="Unassembled WGS sequence"/>
</dbReference>
<evidence type="ECO:0000313" key="2">
    <source>
        <dbReference type="EMBL" id="GFR79379.1"/>
    </source>
</evidence>
<organism evidence="2 3">
    <name type="scientific">Elysia marginata</name>
    <dbReference type="NCBI Taxonomy" id="1093978"/>
    <lineage>
        <taxon>Eukaryota</taxon>
        <taxon>Metazoa</taxon>
        <taxon>Spiralia</taxon>
        <taxon>Lophotrochozoa</taxon>
        <taxon>Mollusca</taxon>
        <taxon>Gastropoda</taxon>
        <taxon>Heterobranchia</taxon>
        <taxon>Euthyneura</taxon>
        <taxon>Panpulmonata</taxon>
        <taxon>Sacoglossa</taxon>
        <taxon>Placobranchoidea</taxon>
        <taxon>Plakobranchidae</taxon>
        <taxon>Elysia</taxon>
    </lineage>
</organism>
<dbReference type="SUPFAM" id="SSF58113">
    <property type="entry name" value="Apolipoprotein A-I"/>
    <property type="match status" value="1"/>
</dbReference>
<feature type="transmembrane region" description="Helical" evidence="1">
    <location>
        <begin position="120"/>
        <end position="141"/>
    </location>
</feature>
<protein>
    <submittedName>
        <fullName evidence="2">BDR-repeat family protein</fullName>
    </submittedName>
</protein>
<dbReference type="AlphaFoldDB" id="A0AAV4G1J1"/>
<comment type="caution">
    <text evidence="2">The sequence shown here is derived from an EMBL/GenBank/DDBJ whole genome shotgun (WGS) entry which is preliminary data.</text>
</comment>
<evidence type="ECO:0000313" key="3">
    <source>
        <dbReference type="Proteomes" id="UP000762676"/>
    </source>
</evidence>
<reference evidence="2 3" key="1">
    <citation type="journal article" date="2021" name="Elife">
        <title>Chloroplast acquisition without the gene transfer in kleptoplastic sea slugs, Plakobranchus ocellatus.</title>
        <authorList>
            <person name="Maeda T."/>
            <person name="Takahashi S."/>
            <person name="Yoshida T."/>
            <person name="Shimamura S."/>
            <person name="Takaki Y."/>
            <person name="Nagai Y."/>
            <person name="Toyoda A."/>
            <person name="Suzuki Y."/>
            <person name="Arimoto A."/>
            <person name="Ishii H."/>
            <person name="Satoh N."/>
            <person name="Nishiyama T."/>
            <person name="Hasebe M."/>
            <person name="Maruyama T."/>
            <person name="Minagawa J."/>
            <person name="Obokata J."/>
            <person name="Shigenobu S."/>
        </authorList>
    </citation>
    <scope>NUCLEOTIDE SEQUENCE [LARGE SCALE GENOMIC DNA]</scope>
</reference>
<evidence type="ECO:0000256" key="1">
    <source>
        <dbReference type="SAM" id="Phobius"/>
    </source>
</evidence>
<gene>
    <name evidence="2" type="ORF">ElyMa_000554800</name>
</gene>
<keyword evidence="3" id="KW-1185">Reference proteome</keyword>
<proteinExistence type="predicted"/>
<dbReference type="EMBL" id="BMAT01001088">
    <property type="protein sequence ID" value="GFR79379.1"/>
    <property type="molecule type" value="Genomic_DNA"/>
</dbReference>
<keyword evidence="1" id="KW-0472">Membrane</keyword>
<accession>A0AAV4G1J1</accession>
<keyword evidence="1" id="KW-0812">Transmembrane</keyword>
<sequence length="143" mass="16562">MTQSLFDELKKIGIDEALAAKVSASLDPDYNASKKDVLLMQQAMMQLQMRMDERYHEMNKAFDARFNAMSKESDVRYHELNNKIESVNHELNNKIESVKTEMHQGFADIRTELAGINRQYVITFGGLFMTIITVFLVNLYFNL</sequence>
<name>A0AAV4G1J1_9GAST</name>
<keyword evidence="1" id="KW-1133">Transmembrane helix</keyword>